<feature type="domain" description="AB hydrolase-1" evidence="1">
    <location>
        <begin position="16"/>
        <end position="250"/>
    </location>
</feature>
<dbReference type="SUPFAM" id="SSF53474">
    <property type="entry name" value="alpha/beta-Hydrolases"/>
    <property type="match status" value="1"/>
</dbReference>
<dbReference type="Gene3D" id="3.40.50.1820">
    <property type="entry name" value="alpha/beta hydrolase"/>
    <property type="match status" value="1"/>
</dbReference>
<reference evidence="2 3" key="1">
    <citation type="journal article" date="2013" name="Biodegradation">
        <title>Quantitative proteomic analysis of ibuprofen-degrading Patulibacter sp. strain I11.</title>
        <authorList>
            <person name="Almeida B."/>
            <person name="Kjeldal H."/>
            <person name="Lolas I."/>
            <person name="Knudsen A.D."/>
            <person name="Carvalho G."/>
            <person name="Nielsen K.L."/>
            <person name="Barreto Crespo M.T."/>
            <person name="Stensballe A."/>
            <person name="Nielsen J.L."/>
        </authorList>
    </citation>
    <scope>NUCLEOTIDE SEQUENCE [LARGE SCALE GENOMIC DNA]</scope>
    <source>
        <strain evidence="2 3">I11</strain>
    </source>
</reference>
<dbReference type="GO" id="GO:0016020">
    <property type="term" value="C:membrane"/>
    <property type="evidence" value="ECO:0007669"/>
    <property type="project" value="TreeGrafter"/>
</dbReference>
<dbReference type="AlphaFoldDB" id="H0E8J2"/>
<evidence type="ECO:0000313" key="2">
    <source>
        <dbReference type="EMBL" id="EHN09992.1"/>
    </source>
</evidence>
<dbReference type="PANTHER" id="PTHR43798:SF33">
    <property type="entry name" value="HYDROLASE, PUTATIVE (AFU_ORTHOLOGUE AFUA_2G14860)-RELATED"/>
    <property type="match status" value="1"/>
</dbReference>
<gene>
    <name evidence="2" type="ORF">PAI11_31530</name>
</gene>
<dbReference type="EMBL" id="AGUD01000244">
    <property type="protein sequence ID" value="EHN09992.1"/>
    <property type="molecule type" value="Genomic_DNA"/>
</dbReference>
<evidence type="ECO:0000313" key="3">
    <source>
        <dbReference type="Proteomes" id="UP000005143"/>
    </source>
</evidence>
<dbReference type="InterPro" id="IPR000073">
    <property type="entry name" value="AB_hydrolase_1"/>
</dbReference>
<dbReference type="InterPro" id="IPR029058">
    <property type="entry name" value="AB_hydrolase_fold"/>
</dbReference>
<accession>H0E8J2</accession>
<organism evidence="2 3">
    <name type="scientific">Patulibacter medicamentivorans</name>
    <dbReference type="NCBI Taxonomy" id="1097667"/>
    <lineage>
        <taxon>Bacteria</taxon>
        <taxon>Bacillati</taxon>
        <taxon>Actinomycetota</taxon>
        <taxon>Thermoleophilia</taxon>
        <taxon>Solirubrobacterales</taxon>
        <taxon>Patulibacteraceae</taxon>
        <taxon>Patulibacter</taxon>
    </lineage>
</organism>
<dbReference type="GO" id="GO:0016787">
    <property type="term" value="F:hydrolase activity"/>
    <property type="evidence" value="ECO:0007669"/>
    <property type="project" value="UniProtKB-KW"/>
</dbReference>
<dbReference type="Proteomes" id="UP000005143">
    <property type="component" value="Unassembled WGS sequence"/>
</dbReference>
<name>H0E8J2_9ACTN</name>
<comment type="caution">
    <text evidence="2">The sequence shown here is derived from an EMBL/GenBank/DDBJ whole genome shotgun (WGS) entry which is preliminary data.</text>
</comment>
<keyword evidence="3" id="KW-1185">Reference proteome</keyword>
<sequence length="270" mass="28477">MDRHRASDPTSASEPLLLLHGLGGDRHSWRPVLDGLRRNRDVLVAELPGFGASPPLPAAVAPTPPALAAAVAAMLDHEGLERLHVVGVSLGGWTALELALLGRARSVVALAPAGFWSKPLAPASGSARRVGRRLGPLLSPLLRVPPLRVQVLGGILGGLDRIEHRDALALIRGYVGAPDFARVDAAMRANVFDRSRLAELAASLPVHLVWCGRDRLVTPPRTPLPDTVHQHHLPNAGHLPMFDEPEAVVARIRAAVGAAEDGLLTAAVGD</sequence>
<keyword evidence="2" id="KW-0378">Hydrolase</keyword>
<dbReference type="Pfam" id="PF12697">
    <property type="entry name" value="Abhydrolase_6"/>
    <property type="match status" value="1"/>
</dbReference>
<protein>
    <submittedName>
        <fullName evidence="2">Alpha/beta hydrolase</fullName>
    </submittedName>
</protein>
<evidence type="ECO:0000259" key="1">
    <source>
        <dbReference type="Pfam" id="PF12697"/>
    </source>
</evidence>
<proteinExistence type="predicted"/>
<dbReference type="PANTHER" id="PTHR43798">
    <property type="entry name" value="MONOACYLGLYCEROL LIPASE"/>
    <property type="match status" value="1"/>
</dbReference>
<dbReference type="InterPro" id="IPR050266">
    <property type="entry name" value="AB_hydrolase_sf"/>
</dbReference>